<keyword evidence="6" id="KW-0472">Membrane</keyword>
<dbReference type="InterPro" id="IPR012552">
    <property type="entry name" value="DVL"/>
</dbReference>
<dbReference type="Proteomes" id="UP000426265">
    <property type="component" value="Unassembled WGS sequence"/>
</dbReference>
<evidence type="ECO:0000256" key="2">
    <source>
        <dbReference type="ARBA" id="ARBA00022473"/>
    </source>
</evidence>
<keyword evidence="3" id="KW-1003">Cell membrane</keyword>
<keyword evidence="5" id="KW-1133">Transmembrane helix</keyword>
<accession>A0A5S9XNA0</accession>
<sequence length="48" mass="5601">MAGTVVLRCCTSVTKVRTWKRCSKQIKEQRARLYIVWKCAVFLLSSHD</sequence>
<evidence type="ECO:0000256" key="7">
    <source>
        <dbReference type="ARBA" id="ARBA00024340"/>
    </source>
</evidence>
<gene>
    <name evidence="9" type="ORF">AN1_LOCUS16698</name>
    <name evidence="8" type="ORF">C24_LOCUS16569</name>
</gene>
<dbReference type="EMBL" id="CACRSJ010000106">
    <property type="protein sequence ID" value="VYS61265.1"/>
    <property type="molecule type" value="Genomic_DNA"/>
</dbReference>
<proteinExistence type="inferred from homology"/>
<evidence type="ECO:0000256" key="5">
    <source>
        <dbReference type="ARBA" id="ARBA00022989"/>
    </source>
</evidence>
<keyword evidence="4" id="KW-0812">Transmembrane</keyword>
<accession>A0A654FKB8</accession>
<evidence type="ECO:0000313" key="11">
    <source>
        <dbReference type="Proteomes" id="UP000434276"/>
    </source>
</evidence>
<evidence type="ECO:0000256" key="3">
    <source>
        <dbReference type="ARBA" id="ARBA00022475"/>
    </source>
</evidence>
<evidence type="ECO:0000256" key="1">
    <source>
        <dbReference type="ARBA" id="ARBA00004162"/>
    </source>
</evidence>
<dbReference type="EMBL" id="CACSHJ010000089">
    <property type="protein sequence ID" value="CAA0388210.1"/>
    <property type="molecule type" value="Genomic_DNA"/>
</dbReference>
<reference evidence="8 11" key="1">
    <citation type="submission" date="2019-12" db="EMBL/GenBank/DDBJ databases">
        <authorList>
            <person name="Jiao W.-B."/>
            <person name="Schneeberger K."/>
        </authorList>
    </citation>
    <scope>NUCLEOTIDE SEQUENCE [LARGE SCALE GENOMIC DNA]</scope>
    <source>
        <strain evidence="10">cv. An-1</strain>
        <strain evidence="11">cv. C24</strain>
    </source>
</reference>
<dbReference type="Pfam" id="PF08137">
    <property type="entry name" value="DVL"/>
    <property type="match status" value="1"/>
</dbReference>
<comment type="similarity">
    <text evidence="7">Belongs to the DVL/RTFL small polypeptides family.</text>
</comment>
<dbReference type="ExpressionAtlas" id="A0A5S9XNA0">
    <property type="expression patterns" value="baseline and differential"/>
</dbReference>
<evidence type="ECO:0000256" key="6">
    <source>
        <dbReference type="ARBA" id="ARBA00023136"/>
    </source>
</evidence>
<dbReference type="GO" id="GO:0048367">
    <property type="term" value="P:shoot system development"/>
    <property type="evidence" value="ECO:0007669"/>
    <property type="project" value="UniProtKB-ARBA"/>
</dbReference>
<evidence type="ECO:0000313" key="10">
    <source>
        <dbReference type="Proteomes" id="UP000426265"/>
    </source>
</evidence>
<dbReference type="GO" id="GO:0005886">
    <property type="term" value="C:plasma membrane"/>
    <property type="evidence" value="ECO:0007669"/>
    <property type="project" value="UniProtKB-SubCell"/>
</dbReference>
<dbReference type="AlphaFoldDB" id="A0A5S9XNA0"/>
<name>A0A5S9XNA0_ARATH</name>
<evidence type="ECO:0000313" key="9">
    <source>
        <dbReference type="EMBL" id="VYS61265.1"/>
    </source>
</evidence>
<keyword evidence="2" id="KW-0217">Developmental protein</keyword>
<dbReference type="Proteomes" id="UP000434276">
    <property type="component" value="Unassembled WGS sequence"/>
</dbReference>
<organism evidence="8 11">
    <name type="scientific">Arabidopsis thaliana</name>
    <name type="common">Mouse-ear cress</name>
    <dbReference type="NCBI Taxonomy" id="3702"/>
    <lineage>
        <taxon>Eukaryota</taxon>
        <taxon>Viridiplantae</taxon>
        <taxon>Streptophyta</taxon>
        <taxon>Embryophyta</taxon>
        <taxon>Tracheophyta</taxon>
        <taxon>Spermatophyta</taxon>
        <taxon>Magnoliopsida</taxon>
        <taxon>eudicotyledons</taxon>
        <taxon>Gunneridae</taxon>
        <taxon>Pentapetalae</taxon>
        <taxon>rosids</taxon>
        <taxon>malvids</taxon>
        <taxon>Brassicales</taxon>
        <taxon>Brassicaceae</taxon>
        <taxon>Camelineae</taxon>
        <taxon>Arabidopsis</taxon>
    </lineage>
</organism>
<protein>
    <submittedName>
        <fullName evidence="8">Uncharacterized protein</fullName>
    </submittedName>
</protein>
<dbReference type="GO" id="GO:0008285">
    <property type="term" value="P:negative regulation of cell population proliferation"/>
    <property type="evidence" value="ECO:0007669"/>
    <property type="project" value="InterPro"/>
</dbReference>
<dbReference type="OrthoDB" id="1020556at2759"/>
<evidence type="ECO:0000256" key="4">
    <source>
        <dbReference type="ARBA" id="ARBA00022692"/>
    </source>
</evidence>
<evidence type="ECO:0000313" key="8">
    <source>
        <dbReference type="EMBL" id="CAA0388210.1"/>
    </source>
</evidence>
<comment type="subcellular location">
    <subcellularLocation>
        <location evidence="1">Cell membrane</location>
        <topology evidence="1">Single-pass membrane protein</topology>
    </subcellularLocation>
</comment>